<comment type="caution">
    <text evidence="2">The sequence shown here is derived from an EMBL/GenBank/DDBJ whole genome shotgun (WGS) entry which is preliminary data.</text>
</comment>
<name>A0ABS3RNN1_9ACTN</name>
<reference evidence="2 3" key="1">
    <citation type="submission" date="2021-03" db="EMBL/GenBank/DDBJ databases">
        <title>Actinomadura violae sp. nov., isolated from lichen in Thailand.</title>
        <authorList>
            <person name="Kanchanasin P."/>
            <person name="Saeng-In P."/>
            <person name="Phongsopitanun W."/>
            <person name="Yuki M."/>
            <person name="Kudo T."/>
            <person name="Ohkuma M."/>
            <person name="Tanasupawat S."/>
        </authorList>
    </citation>
    <scope>NUCLEOTIDE SEQUENCE [LARGE SCALE GENOMIC DNA]</scope>
    <source>
        <strain evidence="2 3">LCR2-06</strain>
    </source>
</reference>
<evidence type="ECO:0000313" key="3">
    <source>
        <dbReference type="Proteomes" id="UP000680206"/>
    </source>
</evidence>
<protein>
    <submittedName>
        <fullName evidence="2">Uncharacterized protein</fullName>
    </submittedName>
</protein>
<feature type="compositionally biased region" description="Basic and acidic residues" evidence="1">
    <location>
        <begin position="82"/>
        <end position="97"/>
    </location>
</feature>
<proteinExistence type="predicted"/>
<gene>
    <name evidence="2" type="ORF">J4709_11680</name>
</gene>
<dbReference type="EMBL" id="JAGEPF010000007">
    <property type="protein sequence ID" value="MBO2458226.1"/>
    <property type="molecule type" value="Genomic_DNA"/>
</dbReference>
<dbReference type="Proteomes" id="UP000680206">
    <property type="component" value="Unassembled WGS sequence"/>
</dbReference>
<dbReference type="RefSeq" id="WP_208240051.1">
    <property type="nucleotide sequence ID" value="NZ_JAGEPF010000007.1"/>
</dbReference>
<feature type="region of interest" description="Disordered" evidence="1">
    <location>
        <begin position="40"/>
        <end position="105"/>
    </location>
</feature>
<sequence>MLAEWEPVTFAVAPGRIACLYPGPPESSAPDVDDCWVSVAADDGGAAGKGVGGPERPRPHPKSAKPPGSHSNTRRRRSSKPSRSDRVRSSDATDLHGRTTSRTCR</sequence>
<keyword evidence="3" id="KW-1185">Reference proteome</keyword>
<evidence type="ECO:0000256" key="1">
    <source>
        <dbReference type="SAM" id="MobiDB-lite"/>
    </source>
</evidence>
<evidence type="ECO:0000313" key="2">
    <source>
        <dbReference type="EMBL" id="MBO2458226.1"/>
    </source>
</evidence>
<organism evidence="2 3">
    <name type="scientific">Actinomadura violacea</name>
    <dbReference type="NCBI Taxonomy" id="2819934"/>
    <lineage>
        <taxon>Bacteria</taxon>
        <taxon>Bacillati</taxon>
        <taxon>Actinomycetota</taxon>
        <taxon>Actinomycetes</taxon>
        <taxon>Streptosporangiales</taxon>
        <taxon>Thermomonosporaceae</taxon>
        <taxon>Actinomadura</taxon>
    </lineage>
</organism>
<accession>A0ABS3RNN1</accession>